<proteinExistence type="predicted"/>
<gene>
    <name evidence="1" type="ORF">EVAR_79137_1</name>
</gene>
<dbReference type="AlphaFoldDB" id="A0A4C1UT24"/>
<dbReference type="EMBL" id="BGZK01000222">
    <property type="protein sequence ID" value="GBP29588.1"/>
    <property type="molecule type" value="Genomic_DNA"/>
</dbReference>
<name>A0A4C1UT24_EUMVA</name>
<dbReference type="Proteomes" id="UP000299102">
    <property type="component" value="Unassembled WGS sequence"/>
</dbReference>
<sequence>MAGHAPRGTKYRSVSAIGHKFHASWPAHATAPGLGWPLEELSSPEVNKRCGPLVATSTSVIRILLWSSSFRILPLCRESPSIILSVAGFVSGTPVDGSQRVGRSG</sequence>
<keyword evidence="2" id="KW-1185">Reference proteome</keyword>
<organism evidence="1 2">
    <name type="scientific">Eumeta variegata</name>
    <name type="common">Bagworm moth</name>
    <name type="synonym">Eumeta japonica</name>
    <dbReference type="NCBI Taxonomy" id="151549"/>
    <lineage>
        <taxon>Eukaryota</taxon>
        <taxon>Metazoa</taxon>
        <taxon>Ecdysozoa</taxon>
        <taxon>Arthropoda</taxon>
        <taxon>Hexapoda</taxon>
        <taxon>Insecta</taxon>
        <taxon>Pterygota</taxon>
        <taxon>Neoptera</taxon>
        <taxon>Endopterygota</taxon>
        <taxon>Lepidoptera</taxon>
        <taxon>Glossata</taxon>
        <taxon>Ditrysia</taxon>
        <taxon>Tineoidea</taxon>
        <taxon>Psychidae</taxon>
        <taxon>Oiketicinae</taxon>
        <taxon>Eumeta</taxon>
    </lineage>
</organism>
<comment type="caution">
    <text evidence="1">The sequence shown here is derived from an EMBL/GenBank/DDBJ whole genome shotgun (WGS) entry which is preliminary data.</text>
</comment>
<evidence type="ECO:0000313" key="1">
    <source>
        <dbReference type="EMBL" id="GBP29588.1"/>
    </source>
</evidence>
<reference evidence="1 2" key="1">
    <citation type="journal article" date="2019" name="Commun. Biol.">
        <title>The bagworm genome reveals a unique fibroin gene that provides high tensile strength.</title>
        <authorList>
            <person name="Kono N."/>
            <person name="Nakamura H."/>
            <person name="Ohtoshi R."/>
            <person name="Tomita M."/>
            <person name="Numata K."/>
            <person name="Arakawa K."/>
        </authorList>
    </citation>
    <scope>NUCLEOTIDE SEQUENCE [LARGE SCALE GENOMIC DNA]</scope>
</reference>
<protein>
    <submittedName>
        <fullName evidence="1">Uncharacterized protein</fullName>
    </submittedName>
</protein>
<accession>A0A4C1UT24</accession>
<evidence type="ECO:0000313" key="2">
    <source>
        <dbReference type="Proteomes" id="UP000299102"/>
    </source>
</evidence>